<dbReference type="Proteomes" id="UP000295689">
    <property type="component" value="Unassembled WGS sequence"/>
</dbReference>
<dbReference type="InterPro" id="IPR019756">
    <property type="entry name" value="Pept_S26A_signal_pept_1_Ser-AS"/>
</dbReference>
<keyword evidence="9 12" id="KW-1133">Transmembrane helix</keyword>
<feature type="domain" description="Peptidase S26" evidence="14">
    <location>
        <begin position="11"/>
        <end position="164"/>
    </location>
</feature>
<comment type="subcellular location">
    <subcellularLocation>
        <location evidence="2">Cell membrane</location>
        <topology evidence="2">Single-pass type II membrane protein</topology>
    </subcellularLocation>
    <subcellularLocation>
        <location evidence="13">Membrane</location>
        <topology evidence="13">Single-pass type II membrane protein</topology>
    </subcellularLocation>
</comment>
<feature type="active site" evidence="11">
    <location>
        <position position="40"/>
    </location>
</feature>
<dbReference type="InterPro" id="IPR000223">
    <property type="entry name" value="Pept_S26A_signal_pept_1"/>
</dbReference>
<evidence type="ECO:0000256" key="10">
    <source>
        <dbReference type="ARBA" id="ARBA00023136"/>
    </source>
</evidence>
<dbReference type="InterPro" id="IPR019757">
    <property type="entry name" value="Pept_S26A_signal_pept_1_Lys-AS"/>
</dbReference>
<dbReference type="CDD" id="cd06530">
    <property type="entry name" value="S26_SPase_I"/>
    <property type="match status" value="1"/>
</dbReference>
<dbReference type="FunFam" id="2.10.109.10:FF:000008">
    <property type="entry name" value="Signal peptidase I"/>
    <property type="match status" value="1"/>
</dbReference>
<evidence type="ECO:0000256" key="6">
    <source>
        <dbReference type="ARBA" id="ARBA00022670"/>
    </source>
</evidence>
<feature type="transmembrane region" description="Helical" evidence="12">
    <location>
        <begin position="12"/>
        <end position="31"/>
    </location>
</feature>
<evidence type="ECO:0000256" key="13">
    <source>
        <dbReference type="RuleBase" id="RU362042"/>
    </source>
</evidence>
<dbReference type="GO" id="GO:0006465">
    <property type="term" value="P:signal peptide processing"/>
    <property type="evidence" value="ECO:0007669"/>
    <property type="project" value="InterPro"/>
</dbReference>
<comment type="catalytic activity">
    <reaction evidence="1 12">
        <text>Cleavage of hydrophobic, N-terminal signal or leader sequences from secreted and periplasmic proteins.</text>
        <dbReference type="EC" id="3.4.21.89"/>
    </reaction>
</comment>
<dbReference type="GO" id="GO:0004252">
    <property type="term" value="F:serine-type endopeptidase activity"/>
    <property type="evidence" value="ECO:0007669"/>
    <property type="project" value="InterPro"/>
</dbReference>
<evidence type="ECO:0000256" key="1">
    <source>
        <dbReference type="ARBA" id="ARBA00000677"/>
    </source>
</evidence>
<dbReference type="InterPro" id="IPR036286">
    <property type="entry name" value="LexA/Signal_pep-like_sf"/>
</dbReference>
<keyword evidence="7 12" id="KW-0812">Transmembrane</keyword>
<dbReference type="InterPro" id="IPR019758">
    <property type="entry name" value="Pept_S26A_signal_pept_1_CS"/>
</dbReference>
<dbReference type="PROSITE" id="PS00760">
    <property type="entry name" value="SPASE_I_2"/>
    <property type="match status" value="1"/>
</dbReference>
<keyword evidence="16" id="KW-1185">Reference proteome</keyword>
<dbReference type="InterPro" id="IPR019533">
    <property type="entry name" value="Peptidase_S26"/>
</dbReference>
<gene>
    <name evidence="15" type="ORF">EV146_111177</name>
</gene>
<dbReference type="PROSITE" id="PS00761">
    <property type="entry name" value="SPASE_I_3"/>
    <property type="match status" value="1"/>
</dbReference>
<dbReference type="Pfam" id="PF10502">
    <property type="entry name" value="Peptidase_S26"/>
    <property type="match status" value="1"/>
</dbReference>
<evidence type="ECO:0000256" key="11">
    <source>
        <dbReference type="PIRSR" id="PIRSR600223-1"/>
    </source>
</evidence>
<accession>A0A4R2B6K8</accession>
<keyword evidence="5" id="KW-1003">Cell membrane</keyword>
<evidence type="ECO:0000256" key="9">
    <source>
        <dbReference type="ARBA" id="ARBA00022989"/>
    </source>
</evidence>
<evidence type="ECO:0000256" key="8">
    <source>
        <dbReference type="ARBA" id="ARBA00022801"/>
    </source>
</evidence>
<evidence type="ECO:0000313" key="16">
    <source>
        <dbReference type="Proteomes" id="UP000295689"/>
    </source>
</evidence>
<name>A0A4R2B6K8_9BACI</name>
<evidence type="ECO:0000256" key="2">
    <source>
        <dbReference type="ARBA" id="ARBA00004401"/>
    </source>
</evidence>
<dbReference type="GO" id="GO:0005886">
    <property type="term" value="C:plasma membrane"/>
    <property type="evidence" value="ECO:0007669"/>
    <property type="project" value="UniProtKB-SubCell"/>
</dbReference>
<dbReference type="EMBL" id="SLVV01000011">
    <property type="protein sequence ID" value="TCN22337.1"/>
    <property type="molecule type" value="Genomic_DNA"/>
</dbReference>
<dbReference type="PRINTS" id="PR00727">
    <property type="entry name" value="LEADERPTASE"/>
</dbReference>
<proteinExistence type="inferred from homology"/>
<evidence type="ECO:0000256" key="5">
    <source>
        <dbReference type="ARBA" id="ARBA00022475"/>
    </source>
</evidence>
<dbReference type="EC" id="3.4.21.89" evidence="4 12"/>
<dbReference type="NCBIfam" id="TIGR02227">
    <property type="entry name" value="sigpep_I_bact"/>
    <property type="match status" value="1"/>
</dbReference>
<evidence type="ECO:0000256" key="12">
    <source>
        <dbReference type="RuleBase" id="RU003993"/>
    </source>
</evidence>
<keyword evidence="6 12" id="KW-0645">Protease</keyword>
<dbReference type="AlphaFoldDB" id="A0A4R2B6K8"/>
<keyword evidence="10 12" id="KW-0472">Membrane</keyword>
<protein>
    <recommendedName>
        <fullName evidence="4 12">Signal peptidase I</fullName>
        <ecNumber evidence="4 12">3.4.21.89</ecNumber>
    </recommendedName>
</protein>
<evidence type="ECO:0000256" key="7">
    <source>
        <dbReference type="ARBA" id="ARBA00022692"/>
    </source>
</evidence>
<evidence type="ECO:0000256" key="3">
    <source>
        <dbReference type="ARBA" id="ARBA00009370"/>
    </source>
</evidence>
<dbReference type="RefSeq" id="WP_132010168.1">
    <property type="nucleotide sequence ID" value="NZ_JABUHM010000013.1"/>
</dbReference>
<evidence type="ECO:0000256" key="4">
    <source>
        <dbReference type="ARBA" id="ARBA00013208"/>
    </source>
</evidence>
<dbReference type="Gene3D" id="2.10.109.10">
    <property type="entry name" value="Umud Fragment, subunit A"/>
    <property type="match status" value="1"/>
</dbReference>
<reference evidence="15 16" key="1">
    <citation type="journal article" date="2015" name="Stand. Genomic Sci.">
        <title>Genomic Encyclopedia of Bacterial and Archaeal Type Strains, Phase III: the genomes of soil and plant-associated and newly described type strains.</title>
        <authorList>
            <person name="Whitman W.B."/>
            <person name="Woyke T."/>
            <person name="Klenk H.P."/>
            <person name="Zhou Y."/>
            <person name="Lilburn T.G."/>
            <person name="Beck B.J."/>
            <person name="De Vos P."/>
            <person name="Vandamme P."/>
            <person name="Eisen J.A."/>
            <person name="Garrity G."/>
            <person name="Hugenholtz P."/>
            <person name="Kyrpides N.C."/>
        </authorList>
    </citation>
    <scope>NUCLEOTIDE SEQUENCE [LARGE SCALE GENOMIC DNA]</scope>
    <source>
        <strain evidence="15 16">CV53</strain>
    </source>
</reference>
<comment type="caution">
    <text evidence="15">The sequence shown here is derived from an EMBL/GenBank/DDBJ whole genome shotgun (WGS) entry which is preliminary data.</text>
</comment>
<organism evidence="15 16">
    <name type="scientific">Mesobacillus foraminis</name>
    <dbReference type="NCBI Taxonomy" id="279826"/>
    <lineage>
        <taxon>Bacteria</taxon>
        <taxon>Bacillati</taxon>
        <taxon>Bacillota</taxon>
        <taxon>Bacilli</taxon>
        <taxon>Bacillales</taxon>
        <taxon>Bacillaceae</taxon>
        <taxon>Mesobacillus</taxon>
    </lineage>
</organism>
<dbReference type="PROSITE" id="PS00501">
    <property type="entry name" value="SPASE_I_1"/>
    <property type="match status" value="1"/>
</dbReference>
<dbReference type="GO" id="GO:0009003">
    <property type="term" value="F:signal peptidase activity"/>
    <property type="evidence" value="ECO:0007669"/>
    <property type="project" value="UniProtKB-EC"/>
</dbReference>
<feature type="active site" evidence="11">
    <location>
        <position position="78"/>
    </location>
</feature>
<dbReference type="PANTHER" id="PTHR43390:SF1">
    <property type="entry name" value="CHLOROPLAST PROCESSING PEPTIDASE"/>
    <property type="match status" value="1"/>
</dbReference>
<comment type="similarity">
    <text evidence="3 13">Belongs to the peptidase S26 family.</text>
</comment>
<evidence type="ECO:0000313" key="15">
    <source>
        <dbReference type="EMBL" id="TCN22337.1"/>
    </source>
</evidence>
<sequence length="173" mass="20204">MQDSTRKEVYSWIKSFIFAIILSFICQKFLFTPVTVQGESMMPTFENNNKVVVSKISEIERFDMIVFHSPISEDNHIKRVIGLPGDKVEVKDDVLYINGVKREEPYLKSNKEQYQMTLTQDFATEVPDHSLFVMGDNRLKSGDSRYYGFISYDAVIGEVKFRYYPFREIGIPR</sequence>
<evidence type="ECO:0000259" key="14">
    <source>
        <dbReference type="Pfam" id="PF10502"/>
    </source>
</evidence>
<dbReference type="PANTHER" id="PTHR43390">
    <property type="entry name" value="SIGNAL PEPTIDASE I"/>
    <property type="match status" value="1"/>
</dbReference>
<keyword evidence="8 12" id="KW-0378">Hydrolase</keyword>
<dbReference type="SUPFAM" id="SSF51306">
    <property type="entry name" value="LexA/Signal peptidase"/>
    <property type="match status" value="1"/>
</dbReference>